<dbReference type="Gene3D" id="2.80.10.50">
    <property type="match status" value="1"/>
</dbReference>
<name>A0A4Z1DBG9_9ACTN</name>
<dbReference type="InterPro" id="IPR000772">
    <property type="entry name" value="Ricin_B_lectin"/>
</dbReference>
<feature type="region of interest" description="Disordered" evidence="1">
    <location>
        <begin position="1"/>
        <end position="33"/>
    </location>
</feature>
<feature type="compositionally biased region" description="Low complexity" evidence="1">
    <location>
        <begin position="339"/>
        <end position="366"/>
    </location>
</feature>
<proteinExistence type="predicted"/>
<dbReference type="SUPFAM" id="SSF50370">
    <property type="entry name" value="Ricin B-like lectins"/>
    <property type="match status" value="1"/>
</dbReference>
<dbReference type="Proteomes" id="UP000298159">
    <property type="component" value="Unassembled WGS sequence"/>
</dbReference>
<reference evidence="3 4" key="1">
    <citation type="submission" date="2019-04" db="EMBL/GenBank/DDBJ databases">
        <title>Streptomyces sp. nov. Bv016 isolated from bark of Buahinia variegata.</title>
        <authorList>
            <person name="Kanchanasin P."/>
            <person name="Tanasupawat S."/>
            <person name="Yuki M."/>
            <person name="Kudo T."/>
        </authorList>
    </citation>
    <scope>NUCLEOTIDE SEQUENCE [LARGE SCALE GENOMIC DNA]</scope>
    <source>
        <strain evidence="3 4">Bv016</strain>
    </source>
</reference>
<feature type="region of interest" description="Disordered" evidence="1">
    <location>
        <begin position="489"/>
        <end position="526"/>
    </location>
</feature>
<dbReference type="GO" id="GO:0016787">
    <property type="term" value="F:hydrolase activity"/>
    <property type="evidence" value="ECO:0007669"/>
    <property type="project" value="UniProtKB-KW"/>
</dbReference>
<accession>A0A4Z1DBG9</accession>
<keyword evidence="4" id="KW-1185">Reference proteome</keyword>
<feature type="region of interest" description="Disordered" evidence="1">
    <location>
        <begin position="273"/>
        <end position="306"/>
    </location>
</feature>
<dbReference type="InterPro" id="IPR035992">
    <property type="entry name" value="Ricin_B-like_lectins"/>
</dbReference>
<dbReference type="RefSeq" id="WP_135784667.1">
    <property type="nucleotide sequence ID" value="NZ_SRRT01000002.1"/>
</dbReference>
<dbReference type="PROSITE" id="PS50231">
    <property type="entry name" value="RICIN_B_LECTIN"/>
    <property type="match status" value="1"/>
</dbReference>
<gene>
    <name evidence="3" type="ORF">E5083_06690</name>
</gene>
<dbReference type="GeneID" id="95447282"/>
<evidence type="ECO:0000256" key="1">
    <source>
        <dbReference type="SAM" id="MobiDB-lite"/>
    </source>
</evidence>
<feature type="region of interest" description="Disordered" evidence="1">
    <location>
        <begin position="338"/>
        <end position="368"/>
    </location>
</feature>
<feature type="compositionally biased region" description="Basic residues" evidence="1">
    <location>
        <begin position="290"/>
        <end position="301"/>
    </location>
</feature>
<protein>
    <submittedName>
        <fullName evidence="3">Hydrolase</fullName>
    </submittedName>
</protein>
<comment type="caution">
    <text evidence="3">The sequence shown here is derived from an EMBL/GenBank/DDBJ whole genome shotgun (WGS) entry which is preliminary data.</text>
</comment>
<dbReference type="Pfam" id="PF00652">
    <property type="entry name" value="Ricin_B_lectin"/>
    <property type="match status" value="1"/>
</dbReference>
<organism evidence="3 4">
    <name type="scientific">Streptomyces bauhiniae</name>
    <dbReference type="NCBI Taxonomy" id="2340725"/>
    <lineage>
        <taxon>Bacteria</taxon>
        <taxon>Bacillati</taxon>
        <taxon>Actinomycetota</taxon>
        <taxon>Actinomycetes</taxon>
        <taxon>Kitasatosporales</taxon>
        <taxon>Streptomycetaceae</taxon>
        <taxon>Streptomyces</taxon>
    </lineage>
</organism>
<feature type="domain" description="Ricin B lectin" evidence="2">
    <location>
        <begin position="369"/>
        <end position="497"/>
    </location>
</feature>
<dbReference type="SMART" id="SM00458">
    <property type="entry name" value="RICIN"/>
    <property type="match status" value="1"/>
</dbReference>
<evidence type="ECO:0000313" key="3">
    <source>
        <dbReference type="EMBL" id="TGN79325.1"/>
    </source>
</evidence>
<dbReference type="EMBL" id="SRRT01000002">
    <property type="protein sequence ID" value="TGN79325.1"/>
    <property type="molecule type" value="Genomic_DNA"/>
</dbReference>
<evidence type="ECO:0000259" key="2">
    <source>
        <dbReference type="SMART" id="SM00458"/>
    </source>
</evidence>
<keyword evidence="3" id="KW-0378">Hydrolase</keyword>
<evidence type="ECO:0000313" key="4">
    <source>
        <dbReference type="Proteomes" id="UP000298159"/>
    </source>
</evidence>
<sequence>MTTPQPPLPPYLPGMAAGESDESTAAPLRAGSDPEASRSAALLMARHWQPAADYAVICLAGPGPLAHMVTAAVFHQALDRLALGEPAEALRPRLLLAVRDTVLDWAATDRLTAALPGLAKPAGGRGMRAANSLTPENRVLAERAFHLLPRLEQTLLWHTEVEAEPVTVPAALLGVDPVGASAALEQSREKLRAGVLRAHRELAPSGECRHYNRLLDVPVRRGGGVLPDVRQHLDACSYCRYAAEQLGQLDSGAGLLLAEAVLGWGARRYLDSRPGRGQGAAVPNQAPRSGGRRRAGKRGAGRRGGGWSLRTGAGVVSAGLLATGLAFAVWPEAEGGRSPVASAGAAPAADPRTAEPSATASATPPLAGRPIRLRNAGAALCLGIKGEPERGGLVTLALCSDAVTQQWTYDADGLLHSQADPELCLDSHADAAVVILGTCDDAGTERGDDVRYDLTVRGELLPRWDETLALASADARPGADIVVSLRDRSPAQHWLTDTPSATPGPLSAAETSETPARQAEAPDQGA</sequence>
<feature type="compositionally biased region" description="Pro residues" evidence="1">
    <location>
        <begin position="1"/>
        <end position="12"/>
    </location>
</feature>
<dbReference type="AlphaFoldDB" id="A0A4Z1DBG9"/>